<keyword evidence="7 9" id="KW-0811">Translocation</keyword>
<reference evidence="10 11" key="1">
    <citation type="journal article" date="2019" name="Int. J. Syst. Evol. Microbiol.">
        <title>The Global Catalogue of Microorganisms (GCM) 10K type strain sequencing project: providing services to taxonomists for standard genome sequencing and annotation.</title>
        <authorList>
            <consortium name="The Broad Institute Genomics Platform"/>
            <consortium name="The Broad Institute Genome Sequencing Center for Infectious Disease"/>
            <person name="Wu L."/>
            <person name="Ma J."/>
        </authorList>
    </citation>
    <scope>NUCLEOTIDE SEQUENCE [LARGE SCALE GENOMIC DNA]</scope>
    <source>
        <strain evidence="10 11">JCM 17504</strain>
    </source>
</reference>
<dbReference type="GO" id="GO:0008320">
    <property type="term" value="F:protein transmembrane transporter activity"/>
    <property type="evidence" value="ECO:0007669"/>
    <property type="project" value="UniProtKB-UniRule"/>
</dbReference>
<dbReference type="GO" id="GO:0033281">
    <property type="term" value="C:TAT protein transport complex"/>
    <property type="evidence" value="ECO:0007669"/>
    <property type="project" value="UniProtKB-UniRule"/>
</dbReference>
<accession>A0AAV3UJ24</accession>
<comment type="caution">
    <text evidence="10">The sequence shown here is derived from an EMBL/GenBank/DDBJ whole genome shotgun (WGS) entry which is preliminary data.</text>
</comment>
<dbReference type="Gene3D" id="1.20.5.3310">
    <property type="match status" value="1"/>
</dbReference>
<evidence type="ECO:0000256" key="2">
    <source>
        <dbReference type="ARBA" id="ARBA00022448"/>
    </source>
</evidence>
<keyword evidence="4 9" id="KW-0812">Transmembrane</keyword>
<dbReference type="PANTHER" id="PTHR42982">
    <property type="entry name" value="SEC-INDEPENDENT PROTEIN TRANSLOCASE PROTEIN TATA"/>
    <property type="match status" value="1"/>
</dbReference>
<evidence type="ECO:0000256" key="8">
    <source>
        <dbReference type="ARBA" id="ARBA00023136"/>
    </source>
</evidence>
<comment type="subunit">
    <text evidence="9">Forms a complex with TatC.</text>
</comment>
<comment type="similarity">
    <text evidence="9">Belongs to the TatA/E family.</text>
</comment>
<dbReference type="InterPro" id="IPR006312">
    <property type="entry name" value="TatA/E"/>
</dbReference>
<keyword evidence="3 9" id="KW-1003">Cell membrane</keyword>
<dbReference type="GO" id="GO:0043953">
    <property type="term" value="P:protein transport by the Tat complex"/>
    <property type="evidence" value="ECO:0007669"/>
    <property type="project" value="UniProtKB-UniRule"/>
</dbReference>
<evidence type="ECO:0000256" key="6">
    <source>
        <dbReference type="ARBA" id="ARBA00022989"/>
    </source>
</evidence>
<feature type="transmembrane region" description="Helical" evidence="9">
    <location>
        <begin position="12"/>
        <end position="31"/>
    </location>
</feature>
<dbReference type="HAMAP" id="MF_00236">
    <property type="entry name" value="TatA_E"/>
    <property type="match status" value="1"/>
</dbReference>
<keyword evidence="2 9" id="KW-0813">Transport</keyword>
<sequence length="79" mass="8686">MIKVLIPLFGPIPGGTELAIILLLIVLLFGASKIPKLAKSTGGAIGEFKKGRKKMELELEEMRNETTQEIDPVPKQEQE</sequence>
<keyword evidence="11" id="KW-1185">Reference proteome</keyword>
<dbReference type="EMBL" id="BAABKX010000013">
    <property type="protein sequence ID" value="GAA5052807.1"/>
    <property type="molecule type" value="Genomic_DNA"/>
</dbReference>
<protein>
    <recommendedName>
        <fullName evidence="9">Sec-independent protein translocase protein TatA</fullName>
    </recommendedName>
</protein>
<dbReference type="PANTHER" id="PTHR42982:SF1">
    <property type="entry name" value="SEC-INDEPENDENT PROTEIN TRANSLOCASE PROTEIN TATA"/>
    <property type="match status" value="1"/>
</dbReference>
<organism evidence="10 11">
    <name type="scientific">Haladaptatus pallidirubidus</name>
    <dbReference type="NCBI Taxonomy" id="1008152"/>
    <lineage>
        <taxon>Archaea</taxon>
        <taxon>Methanobacteriati</taxon>
        <taxon>Methanobacteriota</taxon>
        <taxon>Stenosarchaea group</taxon>
        <taxon>Halobacteria</taxon>
        <taxon>Halobacteriales</taxon>
        <taxon>Haladaptataceae</taxon>
        <taxon>Haladaptatus</taxon>
    </lineage>
</organism>
<evidence type="ECO:0000256" key="7">
    <source>
        <dbReference type="ARBA" id="ARBA00023010"/>
    </source>
</evidence>
<evidence type="ECO:0000256" key="9">
    <source>
        <dbReference type="HAMAP-Rule" id="MF_00236"/>
    </source>
</evidence>
<evidence type="ECO:0000256" key="5">
    <source>
        <dbReference type="ARBA" id="ARBA00022927"/>
    </source>
</evidence>
<proteinExistence type="inferred from homology"/>
<comment type="function">
    <text evidence="9">Part of the twin-arginine translocation (Tat) system that transports large folded proteins containing a characteristic twin-arginine motif in their signal peptide across membranes. TatA could form the protein-conducting channel of the Tat system.</text>
</comment>
<dbReference type="Pfam" id="PF02416">
    <property type="entry name" value="TatA_B_E"/>
    <property type="match status" value="1"/>
</dbReference>
<dbReference type="InterPro" id="IPR003369">
    <property type="entry name" value="TatA/B/E"/>
</dbReference>
<dbReference type="Proteomes" id="UP001501729">
    <property type="component" value="Unassembled WGS sequence"/>
</dbReference>
<evidence type="ECO:0000256" key="4">
    <source>
        <dbReference type="ARBA" id="ARBA00022692"/>
    </source>
</evidence>
<evidence type="ECO:0000256" key="3">
    <source>
        <dbReference type="ARBA" id="ARBA00022475"/>
    </source>
</evidence>
<gene>
    <name evidence="9" type="primary">tatA</name>
    <name evidence="10" type="ORF">GCM10025751_29360</name>
</gene>
<name>A0AAV3UJ24_9EURY</name>
<dbReference type="AlphaFoldDB" id="A0AAV3UJ24"/>
<evidence type="ECO:0000256" key="1">
    <source>
        <dbReference type="ARBA" id="ARBA00004162"/>
    </source>
</evidence>
<keyword evidence="8 9" id="KW-0472">Membrane</keyword>
<evidence type="ECO:0000313" key="11">
    <source>
        <dbReference type="Proteomes" id="UP001501729"/>
    </source>
</evidence>
<comment type="subcellular location">
    <subcellularLocation>
        <location evidence="1 9">Cell membrane</location>
        <topology evidence="1 9">Single-pass membrane protein</topology>
    </subcellularLocation>
</comment>
<evidence type="ECO:0000313" key="10">
    <source>
        <dbReference type="EMBL" id="GAA5052807.1"/>
    </source>
</evidence>
<dbReference type="NCBIfam" id="TIGR01411">
    <property type="entry name" value="tatAE"/>
    <property type="match status" value="1"/>
</dbReference>
<keyword evidence="6 9" id="KW-1133">Transmembrane helix</keyword>
<keyword evidence="5 9" id="KW-0653">Protein transport</keyword>